<evidence type="ECO:0000259" key="1">
    <source>
        <dbReference type="Pfam" id="PF01408"/>
    </source>
</evidence>
<name>A0ABZ0V9G5_9MICO</name>
<dbReference type="Proteomes" id="UP001324533">
    <property type="component" value="Chromosome"/>
</dbReference>
<organism evidence="2 3">
    <name type="scientific">Microbacterium invictum</name>
    <dbReference type="NCBI Taxonomy" id="515415"/>
    <lineage>
        <taxon>Bacteria</taxon>
        <taxon>Bacillati</taxon>
        <taxon>Actinomycetota</taxon>
        <taxon>Actinomycetes</taxon>
        <taxon>Micrococcales</taxon>
        <taxon>Microbacteriaceae</taxon>
        <taxon>Microbacterium</taxon>
    </lineage>
</organism>
<proteinExistence type="predicted"/>
<dbReference type="PANTHER" id="PTHR43377:SF1">
    <property type="entry name" value="BILIVERDIN REDUCTASE A"/>
    <property type="match status" value="1"/>
</dbReference>
<keyword evidence="3" id="KW-1185">Reference proteome</keyword>
<protein>
    <submittedName>
        <fullName evidence="2">Gfo/Idh/MocA family oxidoreductase</fullName>
    </submittedName>
</protein>
<sequence length="343" mass="35835">MRGVGLIGAGPGGWALHAPTLARLDDEFRLVHVADGGSGRAAEIAARTGARSSTGLDDLLADPAVDVVAICSPPEVHAAQVLAAVEAGIRVILCEKPLATTVADAERVVERCREADVALLVGTHHLFDPAWGRTTHHLTALSGQVRSVTVTLALPPNDRYHHAVSDAALSPTPPRPRPDLSNAEVAAGVARALVSGLVVHDLPLIRDLARGIPHLTYATLLKPIGVALGWTAGDVTVRSSAVMLPKGADALWRLTVQTDSDRIDIAFPPAFVHAGSATVTVRSADGTRTQYAPDPDDGYLLQWRTLAALARGDEAVEYDEIHADARYAIELADAAAAAIGASS</sequence>
<evidence type="ECO:0000313" key="3">
    <source>
        <dbReference type="Proteomes" id="UP001324533"/>
    </source>
</evidence>
<accession>A0ABZ0V9G5</accession>
<evidence type="ECO:0000313" key="2">
    <source>
        <dbReference type="EMBL" id="WQB70109.1"/>
    </source>
</evidence>
<dbReference type="EMBL" id="CP139779">
    <property type="protein sequence ID" value="WQB70109.1"/>
    <property type="molecule type" value="Genomic_DNA"/>
</dbReference>
<dbReference type="PANTHER" id="PTHR43377">
    <property type="entry name" value="BILIVERDIN REDUCTASE A"/>
    <property type="match status" value="1"/>
</dbReference>
<dbReference type="RefSeq" id="WP_322410259.1">
    <property type="nucleotide sequence ID" value="NZ_CP139779.1"/>
</dbReference>
<gene>
    <name evidence="2" type="ORF">T9R20_15630</name>
</gene>
<dbReference type="Pfam" id="PF01408">
    <property type="entry name" value="GFO_IDH_MocA"/>
    <property type="match status" value="1"/>
</dbReference>
<dbReference type="Gene3D" id="3.40.50.720">
    <property type="entry name" value="NAD(P)-binding Rossmann-like Domain"/>
    <property type="match status" value="1"/>
</dbReference>
<dbReference type="InterPro" id="IPR051450">
    <property type="entry name" value="Gfo/Idh/MocA_Oxidoreductases"/>
</dbReference>
<feature type="domain" description="Gfo/Idh/MocA-like oxidoreductase N-terminal" evidence="1">
    <location>
        <begin position="4"/>
        <end position="122"/>
    </location>
</feature>
<dbReference type="Gene3D" id="3.30.360.10">
    <property type="entry name" value="Dihydrodipicolinate Reductase, domain 2"/>
    <property type="match status" value="1"/>
</dbReference>
<dbReference type="InterPro" id="IPR000683">
    <property type="entry name" value="Gfo/Idh/MocA-like_OxRdtase_N"/>
</dbReference>
<dbReference type="InterPro" id="IPR036291">
    <property type="entry name" value="NAD(P)-bd_dom_sf"/>
</dbReference>
<reference evidence="2 3" key="1">
    <citation type="submission" date="2023-06" db="EMBL/GenBank/DDBJ databases">
        <title>Rock-solubilizing bacteria, Microbacterium invictum, promotes re-establishment of vegetation in rocky wasteland by accelerating rock bio-weathering and reshaping soil bacterial community.</title>
        <authorList>
            <person name="Liu C."/>
        </authorList>
    </citation>
    <scope>NUCLEOTIDE SEQUENCE [LARGE SCALE GENOMIC DNA]</scope>
    <source>
        <strain evidence="2 3">X-18</strain>
    </source>
</reference>
<dbReference type="SUPFAM" id="SSF51735">
    <property type="entry name" value="NAD(P)-binding Rossmann-fold domains"/>
    <property type="match status" value="1"/>
</dbReference>